<keyword evidence="10" id="KW-1133">Transmembrane helix</keyword>
<dbReference type="InterPro" id="IPR036028">
    <property type="entry name" value="SH3-like_dom_sf"/>
</dbReference>
<keyword evidence="5 8" id="KW-0175">Coiled coil</keyword>
<evidence type="ECO:0000256" key="3">
    <source>
        <dbReference type="ARBA" id="ARBA00022729"/>
    </source>
</evidence>
<keyword evidence="3" id="KW-0732">Signal</keyword>
<keyword evidence="2 7" id="KW-0728">SH3 domain</keyword>
<evidence type="ECO:0000256" key="10">
    <source>
        <dbReference type="SAM" id="Phobius"/>
    </source>
</evidence>
<dbReference type="GO" id="GO:0035459">
    <property type="term" value="P:vesicle cargo loading"/>
    <property type="evidence" value="ECO:0007669"/>
    <property type="project" value="TreeGrafter"/>
</dbReference>
<dbReference type="GO" id="GO:0005789">
    <property type="term" value="C:endoplasmic reticulum membrane"/>
    <property type="evidence" value="ECO:0007669"/>
    <property type="project" value="UniProtKB-SubCell"/>
</dbReference>
<keyword evidence="12" id="KW-1185">Reference proteome</keyword>
<feature type="coiled-coil region" evidence="8">
    <location>
        <begin position="1064"/>
        <end position="1360"/>
    </location>
</feature>
<feature type="compositionally biased region" description="Pro residues" evidence="9">
    <location>
        <begin position="1468"/>
        <end position="1477"/>
    </location>
</feature>
<dbReference type="PANTHER" id="PTHR23158">
    <property type="entry name" value="MELANOMA INHIBITORY ACTIVITY-RELATED"/>
    <property type="match status" value="1"/>
</dbReference>
<dbReference type="GO" id="GO:0009306">
    <property type="term" value="P:protein secretion"/>
    <property type="evidence" value="ECO:0007669"/>
    <property type="project" value="TreeGrafter"/>
</dbReference>
<dbReference type="GO" id="GO:0006888">
    <property type="term" value="P:endoplasmic reticulum to Golgi vesicle-mediated transport"/>
    <property type="evidence" value="ECO:0007669"/>
    <property type="project" value="TreeGrafter"/>
</dbReference>
<comment type="subcellular location">
    <subcellularLocation>
        <location evidence="1">Endoplasmic reticulum membrane</location>
        <topology evidence="1">Single-pass membrane protein</topology>
    </subcellularLocation>
</comment>
<dbReference type="GO" id="GO:0070971">
    <property type="term" value="C:endoplasmic reticulum exit site"/>
    <property type="evidence" value="ECO:0007669"/>
    <property type="project" value="TreeGrafter"/>
</dbReference>
<evidence type="ECO:0000256" key="4">
    <source>
        <dbReference type="ARBA" id="ARBA00022824"/>
    </source>
</evidence>
<sequence length="1556" mass="174255">MLVMWNYDSRNMTRTNLLINVLFLFIAIIINEIPECFSALSDKRLCYDPNCSEPVSLARTSIKYMPNEPGLLPFDVNVIVKVYSKEAGNRTDLWGVEINGKHGYVPKEFLKEYKILHKKLLYEVSTDSLPSKKLSSGGVKEIHASREQNDNLDLKPTEKLPQTKVDATPPYEVIDGTTVHLDHKEPPVQPAFVKEVIQATVVPNGNAINDSAINATESNIFRDNIEVSEESVKTEEETVKTKEETVKKEEEALKVNVTDFVTTSEEILDTTVLSSDTKSDKETSDSILSQIKEENIQIKVNVTSTLSSDTKDDTADSDKGKVVDFTTSNIPDAELIVPSTKNVENDTNASEKIETATELDTTEAKENVTINAQAEHLESITKLESEQSERDVPKISGIASSLNISAILDNVEYDVKIEENKKVEVIDTSIPQTITADDGKETVNAENKTQLDEKGIISGKEIDVKSDVQTVKTTDEIKIDDKTVSIETTDKETSDSTLSQIKEEDTQITVDVKEDTADSDKVEVVDFTILKIPDAELIVPSTKNVENDTNASEKIETATELDTTEAKENVTINAQAEHLESITKLESEQSERDVPKISGIASSLNISAILDNVEYDVKIEENKKVEVIDTSIPQTITADDGKETVNAENKTQLDEKGIISGKEIDVKSDVQTVKTTDEIKIDDKTVSIETTDKETSDSTLSQIKEEDTQITVDVKEDTADSDKVEVVDFTILKIPDAELIVPNTKNLENDTNASEKIETATELDTTEAKENVTINAQVEHLESITKLESEQIESAEIEKSKEEDLKKYGDAISPLFLESNIINEPITSSEDIRARLDTDTQSDLQVLDKQNASEISDIEDIKEETPIPYESSIESILSVKEKDFSDVCTAEDVKCSMEDIQSDFTHQELVTEDNALMAGIQIESNYWMMLMYLTITAVATLMFSLGYYCIENMRRDRQLIARVNKLEKDLLISEAECAMSNENLKSTKEKLSRMEDESFGSDEMVLSLRAELEASQNVKMELEDQVAMLEKDLESATEAGLELERMLREVLSTNDDVNPLAQSVEDLQARLNAQQAANESLTNALNLKTQENDSLKAELVSARKNYEELEIEFTRLREDLKLETNLKNSIERTLTEKMQRLEMQIKEISTEKAVLQKELKTKKAEATDLAEVINRLNSNNLDLNKLYDVSHVKAEATALLEERNELKVRLAEIEGAHNLLEEHVKMVKEEMAILSEQYKLAEKEKKDAETRLEVLTNFFEEKEAQRQKEEAIWLQQQGEVVSTVERIQIMQTEIQNYKQQIEMLKREIMDQEREYKSQISLLETKAHEQWVVARQVERRLEESKVEAGQLRNRLTLIEKNINDVDSEAKLHRLEANGETTTSPPLFIGAESSNSSMMFSGSSNVPPPPPSYLHSLFPPYLPPPLPNSSGVPPYDVSQRPPPLGGRLSSPPPMPLHPPSISNRYDRAGSPPPMSPHLLPPFNHRSPPPSFGNDIPPPPPGSILPPPPLGAPHSWSEDSLPPPRNPGFHPAQQRVRNHKGSLHSSRESLDKLHHNSKV</sequence>
<dbReference type="InterPro" id="IPR051500">
    <property type="entry name" value="cTAGE_MIA/OTOR"/>
</dbReference>
<evidence type="ECO:0000256" key="7">
    <source>
        <dbReference type="PROSITE-ProRule" id="PRU00192"/>
    </source>
</evidence>
<dbReference type="PANTHER" id="PTHR23158:SF33">
    <property type="entry name" value="TRANSPORT AND GOLGI ORGANIZATION PROTEIN 1"/>
    <property type="match status" value="1"/>
</dbReference>
<dbReference type="Proteomes" id="UP000694925">
    <property type="component" value="Unplaced"/>
</dbReference>
<evidence type="ECO:0000256" key="6">
    <source>
        <dbReference type="ARBA" id="ARBA00023180"/>
    </source>
</evidence>
<evidence type="ECO:0000313" key="13">
    <source>
        <dbReference type="RefSeq" id="XP_017877099.1"/>
    </source>
</evidence>
<feature type="coiled-coil region" evidence="8">
    <location>
        <begin position="977"/>
        <end position="1039"/>
    </location>
</feature>
<proteinExistence type="predicted"/>
<dbReference type="SUPFAM" id="SSF50044">
    <property type="entry name" value="SH3-domain"/>
    <property type="match status" value="1"/>
</dbReference>
<name>A0AAJ7N4F8_9HYME</name>
<keyword evidence="6" id="KW-0325">Glycoprotein</keyword>
<accession>A0AAJ7N4F8</accession>
<evidence type="ECO:0000256" key="5">
    <source>
        <dbReference type="ARBA" id="ARBA00023054"/>
    </source>
</evidence>
<keyword evidence="10" id="KW-0472">Membrane</keyword>
<dbReference type="Gene3D" id="2.30.30.40">
    <property type="entry name" value="SH3 Domains"/>
    <property type="match status" value="1"/>
</dbReference>
<feature type="region of interest" description="Disordered" evidence="9">
    <location>
        <begin position="1427"/>
        <end position="1556"/>
    </location>
</feature>
<feature type="domain" description="SH3" evidence="11">
    <location>
        <begin position="53"/>
        <end position="115"/>
    </location>
</feature>
<keyword evidence="4" id="KW-0256">Endoplasmic reticulum</keyword>
<gene>
    <name evidence="13" type="primary">LOC108623235</name>
</gene>
<dbReference type="PROSITE" id="PS50002">
    <property type="entry name" value="SH3"/>
    <property type="match status" value="1"/>
</dbReference>
<feature type="compositionally biased region" description="Pro residues" evidence="9">
    <location>
        <begin position="1438"/>
        <end position="1456"/>
    </location>
</feature>
<feature type="compositionally biased region" description="Pro residues" evidence="9">
    <location>
        <begin position="1484"/>
        <end position="1508"/>
    </location>
</feature>
<organism evidence="12 13">
    <name type="scientific">Ceratina calcarata</name>
    <dbReference type="NCBI Taxonomy" id="156304"/>
    <lineage>
        <taxon>Eukaryota</taxon>
        <taxon>Metazoa</taxon>
        <taxon>Ecdysozoa</taxon>
        <taxon>Arthropoda</taxon>
        <taxon>Hexapoda</taxon>
        <taxon>Insecta</taxon>
        <taxon>Pterygota</taxon>
        <taxon>Neoptera</taxon>
        <taxon>Endopterygota</taxon>
        <taxon>Hymenoptera</taxon>
        <taxon>Apocrita</taxon>
        <taxon>Aculeata</taxon>
        <taxon>Apoidea</taxon>
        <taxon>Anthophila</taxon>
        <taxon>Apidae</taxon>
        <taxon>Ceratina</taxon>
        <taxon>Zadontomerus</taxon>
    </lineage>
</organism>
<evidence type="ECO:0000256" key="1">
    <source>
        <dbReference type="ARBA" id="ARBA00004389"/>
    </source>
</evidence>
<keyword evidence="10" id="KW-0812">Transmembrane</keyword>
<evidence type="ECO:0000313" key="12">
    <source>
        <dbReference type="Proteomes" id="UP000694925"/>
    </source>
</evidence>
<evidence type="ECO:0000256" key="2">
    <source>
        <dbReference type="ARBA" id="ARBA00022443"/>
    </source>
</evidence>
<dbReference type="CTD" id="33930"/>
<feature type="compositionally biased region" description="Basic and acidic residues" evidence="9">
    <location>
        <begin position="1542"/>
        <end position="1556"/>
    </location>
</feature>
<feature type="transmembrane region" description="Helical" evidence="10">
    <location>
        <begin position="926"/>
        <end position="950"/>
    </location>
</feature>
<evidence type="ECO:0000256" key="8">
    <source>
        <dbReference type="SAM" id="Coils"/>
    </source>
</evidence>
<dbReference type="InterPro" id="IPR001452">
    <property type="entry name" value="SH3_domain"/>
</dbReference>
<protein>
    <submittedName>
        <fullName evidence="13">Transport and Golgi organization protein 1 isoform X1</fullName>
    </submittedName>
</protein>
<evidence type="ECO:0000256" key="9">
    <source>
        <dbReference type="SAM" id="MobiDB-lite"/>
    </source>
</evidence>
<dbReference type="RefSeq" id="XP_017877099.1">
    <property type="nucleotide sequence ID" value="XM_018021610.2"/>
</dbReference>
<dbReference type="KEGG" id="ccal:108623235"/>
<dbReference type="GeneID" id="108623235"/>
<evidence type="ECO:0000259" key="11">
    <source>
        <dbReference type="PROSITE" id="PS50002"/>
    </source>
</evidence>
<reference evidence="13" key="1">
    <citation type="submission" date="2025-08" db="UniProtKB">
        <authorList>
            <consortium name="RefSeq"/>
        </authorList>
    </citation>
    <scope>IDENTIFICATION</scope>
    <source>
        <tissue evidence="13">Whole body</tissue>
    </source>
</reference>